<dbReference type="AlphaFoldDB" id="A0A0A7EDV8"/>
<dbReference type="SUPFAM" id="SSF56935">
    <property type="entry name" value="Porins"/>
    <property type="match status" value="1"/>
</dbReference>
<dbReference type="Pfam" id="PF13609">
    <property type="entry name" value="Porin_4"/>
    <property type="match status" value="1"/>
</dbReference>
<keyword evidence="14" id="KW-1185">Reference proteome</keyword>
<name>A0A0A7EDV8_9GAMM</name>
<dbReference type="HOGENOM" id="CLU_038238_3_0_6"/>
<dbReference type="OrthoDB" id="8957883at2"/>
<keyword evidence="4" id="KW-1134">Transmembrane beta strand</keyword>
<comment type="subcellular location">
    <subcellularLocation>
        <location evidence="1">Cell outer membrane</location>
        <topology evidence="1">Multi-pass membrane protein</topology>
    </subcellularLocation>
</comment>
<evidence type="ECO:0000256" key="8">
    <source>
        <dbReference type="ARBA" id="ARBA00023114"/>
    </source>
</evidence>
<dbReference type="KEGG" id="pseo:OM33_05810"/>
<proteinExistence type="predicted"/>
<dbReference type="GO" id="GO:0046930">
    <property type="term" value="C:pore complex"/>
    <property type="evidence" value="ECO:0007669"/>
    <property type="project" value="UniProtKB-KW"/>
</dbReference>
<evidence type="ECO:0000256" key="9">
    <source>
        <dbReference type="ARBA" id="ARBA00023136"/>
    </source>
</evidence>
<dbReference type="eggNOG" id="COG3203">
    <property type="taxonomic scope" value="Bacteria"/>
</dbReference>
<evidence type="ECO:0000256" key="2">
    <source>
        <dbReference type="ARBA" id="ARBA00011233"/>
    </source>
</evidence>
<keyword evidence="6 11" id="KW-0732">Signal</keyword>
<dbReference type="EMBL" id="CP009888">
    <property type="protein sequence ID" value="AIY64713.1"/>
    <property type="molecule type" value="Genomic_DNA"/>
</dbReference>
<dbReference type="InterPro" id="IPR033900">
    <property type="entry name" value="Gram_neg_porin_domain"/>
</dbReference>
<evidence type="ECO:0000256" key="11">
    <source>
        <dbReference type="SAM" id="SignalP"/>
    </source>
</evidence>
<keyword evidence="8" id="KW-0626">Porin</keyword>
<evidence type="ECO:0000256" key="5">
    <source>
        <dbReference type="ARBA" id="ARBA00022692"/>
    </source>
</evidence>
<dbReference type="CDD" id="cd00342">
    <property type="entry name" value="gram_neg_porins"/>
    <property type="match status" value="1"/>
</dbReference>
<keyword evidence="9" id="KW-0472">Membrane</keyword>
<evidence type="ECO:0000256" key="3">
    <source>
        <dbReference type="ARBA" id="ARBA00022448"/>
    </source>
</evidence>
<dbReference type="PANTHER" id="PTHR34501">
    <property type="entry name" value="PROTEIN YDDL-RELATED"/>
    <property type="match status" value="1"/>
</dbReference>
<sequence>MIKQLLLASSIGLMLLPMEVIADTEAKVYGRAHLGLRYVDIDNQDSSTEVDSYASRFGIKASHGISDDLSVLTKLEWEVNISEQDGGNGSDDNIKSRDQYLGLKSKTFGQILIGRKDTALKKSQNKIDMMNDFIGDIKYLATGENRLGDMVNYKSPKFGQLQFELTYVAEENTKQSDGAGVSAAIGYGDKALKKTPFYVSYAHDEDVAGYNIDRVSAQGKLGDFTINGMYQNSEKVSSGDDGDTFVVSASYKIENYKILLQYQDDETGFGKLKDSGTASSVGVERKLGKQAKAYIWYTQRELDNSDDEGHLAVTLRYDF</sequence>
<keyword evidence="7" id="KW-0406">Ion transport</keyword>
<dbReference type="GO" id="GO:0006811">
    <property type="term" value="P:monoatomic ion transport"/>
    <property type="evidence" value="ECO:0007669"/>
    <property type="project" value="UniProtKB-KW"/>
</dbReference>
<organism evidence="13 14">
    <name type="scientific">Pseudoalteromonas piratica</name>
    <dbReference type="NCBI Taxonomy" id="1348114"/>
    <lineage>
        <taxon>Bacteria</taxon>
        <taxon>Pseudomonadati</taxon>
        <taxon>Pseudomonadota</taxon>
        <taxon>Gammaproteobacteria</taxon>
        <taxon>Alteromonadales</taxon>
        <taxon>Pseudoalteromonadaceae</taxon>
        <taxon>Pseudoalteromonas</taxon>
    </lineage>
</organism>
<evidence type="ECO:0000256" key="6">
    <source>
        <dbReference type="ARBA" id="ARBA00022729"/>
    </source>
</evidence>
<protein>
    <submittedName>
        <fullName evidence="13">Porin</fullName>
    </submittedName>
</protein>
<dbReference type="PANTHER" id="PTHR34501:SF9">
    <property type="entry name" value="MAJOR OUTER MEMBRANE PROTEIN P.IA"/>
    <property type="match status" value="1"/>
</dbReference>
<dbReference type="GO" id="GO:0015288">
    <property type="term" value="F:porin activity"/>
    <property type="evidence" value="ECO:0007669"/>
    <property type="project" value="UniProtKB-KW"/>
</dbReference>
<dbReference type="Proteomes" id="UP000030341">
    <property type="component" value="Chromosome 1"/>
</dbReference>
<evidence type="ECO:0000256" key="4">
    <source>
        <dbReference type="ARBA" id="ARBA00022452"/>
    </source>
</evidence>
<keyword evidence="3" id="KW-0813">Transport</keyword>
<evidence type="ECO:0000256" key="1">
    <source>
        <dbReference type="ARBA" id="ARBA00004571"/>
    </source>
</evidence>
<evidence type="ECO:0000313" key="13">
    <source>
        <dbReference type="EMBL" id="AIY64713.1"/>
    </source>
</evidence>
<accession>A0A0A7EDV8</accession>
<gene>
    <name evidence="13" type="ORF">OM33_05810</name>
</gene>
<reference evidence="13 14" key="1">
    <citation type="submission" date="2014-11" db="EMBL/GenBank/DDBJ databases">
        <title>Complete Genome Sequence of Pseudoalteromonas sp. Strain OCN003 Isolated from Kaneohe Bay, Oahu, Hawaii.</title>
        <authorList>
            <person name="Beurmann S."/>
            <person name="Videau P."/>
            <person name="Ushijima B."/>
            <person name="Smith A.M."/>
            <person name="Aeby G.S."/>
            <person name="Callahan S.M."/>
            <person name="Belcaid M."/>
        </authorList>
    </citation>
    <scope>NUCLEOTIDE SEQUENCE [LARGE SCALE GENOMIC DNA]</scope>
    <source>
        <strain evidence="13 14">OCN003</strain>
    </source>
</reference>
<evidence type="ECO:0000313" key="14">
    <source>
        <dbReference type="Proteomes" id="UP000030341"/>
    </source>
</evidence>
<evidence type="ECO:0000259" key="12">
    <source>
        <dbReference type="Pfam" id="PF13609"/>
    </source>
</evidence>
<dbReference type="InterPro" id="IPR050298">
    <property type="entry name" value="Gram-neg_bact_OMP"/>
</dbReference>
<feature type="chain" id="PRO_5002027920" evidence="11">
    <location>
        <begin position="23"/>
        <end position="319"/>
    </location>
</feature>
<dbReference type="STRING" id="1348114.OM33_05810"/>
<evidence type="ECO:0000256" key="10">
    <source>
        <dbReference type="ARBA" id="ARBA00023237"/>
    </source>
</evidence>
<dbReference type="GO" id="GO:0009279">
    <property type="term" value="C:cell outer membrane"/>
    <property type="evidence" value="ECO:0007669"/>
    <property type="project" value="UniProtKB-SubCell"/>
</dbReference>
<keyword evidence="10" id="KW-0998">Cell outer membrane</keyword>
<dbReference type="InterPro" id="IPR023614">
    <property type="entry name" value="Porin_dom_sf"/>
</dbReference>
<dbReference type="RefSeq" id="WP_038639893.1">
    <property type="nucleotide sequence ID" value="NZ_CP009888.1"/>
</dbReference>
<comment type="subunit">
    <text evidence="2">Homotrimer.</text>
</comment>
<keyword evidence="5" id="KW-0812">Transmembrane</keyword>
<feature type="signal peptide" evidence="11">
    <location>
        <begin position="1"/>
        <end position="22"/>
    </location>
</feature>
<feature type="domain" description="Porin" evidence="12">
    <location>
        <begin position="22"/>
        <end position="304"/>
    </location>
</feature>
<evidence type="ECO:0000256" key="7">
    <source>
        <dbReference type="ARBA" id="ARBA00023065"/>
    </source>
</evidence>
<dbReference type="Gene3D" id="2.40.160.10">
    <property type="entry name" value="Porin"/>
    <property type="match status" value="1"/>
</dbReference>